<proteinExistence type="predicted"/>
<dbReference type="AlphaFoldDB" id="A0A6A6IJ57"/>
<evidence type="ECO:0000313" key="3">
    <source>
        <dbReference type="Proteomes" id="UP000800094"/>
    </source>
</evidence>
<reference evidence="2" key="1">
    <citation type="journal article" date="2020" name="Stud. Mycol.">
        <title>101 Dothideomycetes genomes: a test case for predicting lifestyles and emergence of pathogens.</title>
        <authorList>
            <person name="Haridas S."/>
            <person name="Albert R."/>
            <person name="Binder M."/>
            <person name="Bloem J."/>
            <person name="Labutti K."/>
            <person name="Salamov A."/>
            <person name="Andreopoulos B."/>
            <person name="Baker S."/>
            <person name="Barry K."/>
            <person name="Bills G."/>
            <person name="Bluhm B."/>
            <person name="Cannon C."/>
            <person name="Castanera R."/>
            <person name="Culley D."/>
            <person name="Daum C."/>
            <person name="Ezra D."/>
            <person name="Gonzalez J."/>
            <person name="Henrissat B."/>
            <person name="Kuo A."/>
            <person name="Liang C."/>
            <person name="Lipzen A."/>
            <person name="Lutzoni F."/>
            <person name="Magnuson J."/>
            <person name="Mondo S."/>
            <person name="Nolan M."/>
            <person name="Ohm R."/>
            <person name="Pangilinan J."/>
            <person name="Park H.-J."/>
            <person name="Ramirez L."/>
            <person name="Alfaro M."/>
            <person name="Sun H."/>
            <person name="Tritt A."/>
            <person name="Yoshinaga Y."/>
            <person name="Zwiers L.-H."/>
            <person name="Turgeon B."/>
            <person name="Goodwin S."/>
            <person name="Spatafora J."/>
            <person name="Crous P."/>
            <person name="Grigoriev I."/>
        </authorList>
    </citation>
    <scope>NUCLEOTIDE SEQUENCE</scope>
    <source>
        <strain evidence="2">CBS 122368</strain>
    </source>
</reference>
<dbReference type="SUPFAM" id="SSF51735">
    <property type="entry name" value="NAD(P)-binding Rossmann-fold domains"/>
    <property type="match status" value="1"/>
</dbReference>
<feature type="domain" description="NAD(P)-binding" evidence="1">
    <location>
        <begin position="46"/>
        <end position="198"/>
    </location>
</feature>
<dbReference type="InterPro" id="IPR036291">
    <property type="entry name" value="NAD(P)-bd_dom_sf"/>
</dbReference>
<dbReference type="GeneID" id="54584893"/>
<protein>
    <recommendedName>
        <fullName evidence="1">NAD(P)-binding domain-containing protein</fullName>
    </recommendedName>
</protein>
<gene>
    <name evidence="2" type="ORF">BU26DRAFT_540747</name>
</gene>
<dbReference type="RefSeq" id="XP_033684587.1">
    <property type="nucleotide sequence ID" value="XM_033831563.1"/>
</dbReference>
<dbReference type="InterPro" id="IPR016040">
    <property type="entry name" value="NAD(P)-bd_dom"/>
</dbReference>
<dbReference type="OrthoDB" id="10254604at2759"/>
<name>A0A6A6IJ57_9PLEO</name>
<evidence type="ECO:0000259" key="1">
    <source>
        <dbReference type="Pfam" id="PF13460"/>
    </source>
</evidence>
<dbReference type="Gene3D" id="3.40.50.720">
    <property type="entry name" value="NAD(P)-binding Rossmann-like Domain"/>
    <property type="match status" value="1"/>
</dbReference>
<dbReference type="Proteomes" id="UP000800094">
    <property type="component" value="Unassembled WGS sequence"/>
</dbReference>
<accession>A0A6A6IJ57</accession>
<evidence type="ECO:0000313" key="2">
    <source>
        <dbReference type="EMBL" id="KAF2249583.1"/>
    </source>
</evidence>
<keyword evidence="3" id="KW-1185">Reference proteome</keyword>
<sequence length="243" mass="26958">MHPRVLLLSGNAMVSRLMTTAMVSRSWDVISIEVMVYDLARMTSAAEAQVVLAQAKPNYVIFAAGSMSNPFAVDRDAAKSFMHASTAAPSVTKFLFFSFPGSRRNRAPWWSEKEYEQFLSEKNSFPDIYQAKLEADEYLVALAEKRIKEGGPPFQAISLRPTWMTNSRGTGKVRLGRAGARGQVTRQDVAAVAVGLLSRNDTHGWFDLFQGDVEIEEAIEMAVQGAINSIEGEDIERMCKLLQ</sequence>
<organism evidence="2 3">
    <name type="scientific">Trematosphaeria pertusa</name>
    <dbReference type="NCBI Taxonomy" id="390896"/>
    <lineage>
        <taxon>Eukaryota</taxon>
        <taxon>Fungi</taxon>
        <taxon>Dikarya</taxon>
        <taxon>Ascomycota</taxon>
        <taxon>Pezizomycotina</taxon>
        <taxon>Dothideomycetes</taxon>
        <taxon>Pleosporomycetidae</taxon>
        <taxon>Pleosporales</taxon>
        <taxon>Massarineae</taxon>
        <taxon>Trematosphaeriaceae</taxon>
        <taxon>Trematosphaeria</taxon>
    </lineage>
</organism>
<dbReference type="EMBL" id="ML987195">
    <property type="protein sequence ID" value="KAF2249583.1"/>
    <property type="molecule type" value="Genomic_DNA"/>
</dbReference>
<dbReference type="Pfam" id="PF13460">
    <property type="entry name" value="NAD_binding_10"/>
    <property type="match status" value="1"/>
</dbReference>